<evidence type="ECO:0000313" key="3">
    <source>
        <dbReference type="Proteomes" id="UP000663879"/>
    </source>
</evidence>
<name>A0A814CD11_9BILA</name>
<proteinExistence type="predicted"/>
<evidence type="ECO:0000313" key="2">
    <source>
        <dbReference type="EMBL" id="CAF0940864.1"/>
    </source>
</evidence>
<sequence length="71" mass="7516">MKSIILITMVCMLVTAKYISDDFQCPGCCAVGLDENDTRICSCPDVCECSSNSTCTCPPDCGCNAYGCIGK</sequence>
<dbReference type="AlphaFoldDB" id="A0A814CD11"/>
<dbReference type="Proteomes" id="UP000663879">
    <property type="component" value="Unassembled WGS sequence"/>
</dbReference>
<dbReference type="OrthoDB" id="10340798at2759"/>
<gene>
    <name evidence="2" type="ORF">OXX778_LOCUS13421</name>
</gene>
<feature type="signal peptide" evidence="1">
    <location>
        <begin position="1"/>
        <end position="16"/>
    </location>
</feature>
<keyword evidence="1" id="KW-0732">Signal</keyword>
<dbReference type="EMBL" id="CAJNOC010002575">
    <property type="protein sequence ID" value="CAF0940864.1"/>
    <property type="molecule type" value="Genomic_DNA"/>
</dbReference>
<reference evidence="2" key="1">
    <citation type="submission" date="2021-02" db="EMBL/GenBank/DDBJ databases">
        <authorList>
            <person name="Nowell W R."/>
        </authorList>
    </citation>
    <scope>NUCLEOTIDE SEQUENCE</scope>
    <source>
        <strain evidence="2">Ploen Becks lab</strain>
    </source>
</reference>
<organism evidence="2 3">
    <name type="scientific">Brachionus calyciflorus</name>
    <dbReference type="NCBI Taxonomy" id="104777"/>
    <lineage>
        <taxon>Eukaryota</taxon>
        <taxon>Metazoa</taxon>
        <taxon>Spiralia</taxon>
        <taxon>Gnathifera</taxon>
        <taxon>Rotifera</taxon>
        <taxon>Eurotatoria</taxon>
        <taxon>Monogononta</taxon>
        <taxon>Pseudotrocha</taxon>
        <taxon>Ploima</taxon>
        <taxon>Brachionidae</taxon>
        <taxon>Brachionus</taxon>
    </lineage>
</organism>
<accession>A0A814CD11</accession>
<evidence type="ECO:0000256" key="1">
    <source>
        <dbReference type="SAM" id="SignalP"/>
    </source>
</evidence>
<comment type="caution">
    <text evidence="2">The sequence shown here is derived from an EMBL/GenBank/DDBJ whole genome shotgun (WGS) entry which is preliminary data.</text>
</comment>
<protein>
    <submittedName>
        <fullName evidence="2">Uncharacterized protein</fullName>
    </submittedName>
</protein>
<feature type="chain" id="PRO_5033031590" evidence="1">
    <location>
        <begin position="17"/>
        <end position="71"/>
    </location>
</feature>
<keyword evidence="3" id="KW-1185">Reference proteome</keyword>